<dbReference type="AlphaFoldDB" id="A0A917H3R7"/>
<sequence length="109" mass="12580">MSLDTEKLHRLTGKQFDKLYSQNAAKYTEMAQKALAYAQTCIPAGEKVRPGDVVSVIQNAVRIDPTFERHLKDKKLKQRFWLAWFAEYIVEQVFPQPELMNPQPKKQGG</sequence>
<gene>
    <name evidence="1" type="ORF">GCM10011585_04810</name>
</gene>
<evidence type="ECO:0000313" key="2">
    <source>
        <dbReference type="Proteomes" id="UP000647241"/>
    </source>
</evidence>
<keyword evidence="2" id="KW-1185">Reference proteome</keyword>
<dbReference type="Proteomes" id="UP000647241">
    <property type="component" value="Unassembled WGS sequence"/>
</dbReference>
<dbReference type="EMBL" id="BMGT01000001">
    <property type="protein sequence ID" value="GGG66042.1"/>
    <property type="molecule type" value="Genomic_DNA"/>
</dbReference>
<name>A0A917H3R7_9BACT</name>
<dbReference type="RefSeq" id="WP_188552537.1">
    <property type="nucleotide sequence ID" value="NZ_BMGT01000001.1"/>
</dbReference>
<reference evidence="1" key="1">
    <citation type="journal article" date="2014" name="Int. J. Syst. Evol. Microbiol.">
        <title>Complete genome sequence of Corynebacterium casei LMG S-19264T (=DSM 44701T), isolated from a smear-ripened cheese.</title>
        <authorList>
            <consortium name="US DOE Joint Genome Institute (JGI-PGF)"/>
            <person name="Walter F."/>
            <person name="Albersmeier A."/>
            <person name="Kalinowski J."/>
            <person name="Ruckert C."/>
        </authorList>
    </citation>
    <scope>NUCLEOTIDE SEQUENCE</scope>
    <source>
        <strain evidence="1">CGMCC 1.12997</strain>
    </source>
</reference>
<evidence type="ECO:0000313" key="1">
    <source>
        <dbReference type="EMBL" id="GGG66042.1"/>
    </source>
</evidence>
<accession>A0A917H3R7</accession>
<comment type="caution">
    <text evidence="1">The sequence shown here is derived from an EMBL/GenBank/DDBJ whole genome shotgun (WGS) entry which is preliminary data.</text>
</comment>
<protein>
    <submittedName>
        <fullName evidence="1">Uncharacterized protein</fullName>
    </submittedName>
</protein>
<organism evidence="1 2">
    <name type="scientific">Edaphobacter dinghuensis</name>
    <dbReference type="NCBI Taxonomy" id="1560005"/>
    <lineage>
        <taxon>Bacteria</taxon>
        <taxon>Pseudomonadati</taxon>
        <taxon>Acidobacteriota</taxon>
        <taxon>Terriglobia</taxon>
        <taxon>Terriglobales</taxon>
        <taxon>Acidobacteriaceae</taxon>
        <taxon>Edaphobacter</taxon>
    </lineage>
</organism>
<reference evidence="1" key="2">
    <citation type="submission" date="2020-09" db="EMBL/GenBank/DDBJ databases">
        <authorList>
            <person name="Sun Q."/>
            <person name="Zhou Y."/>
        </authorList>
    </citation>
    <scope>NUCLEOTIDE SEQUENCE</scope>
    <source>
        <strain evidence="1">CGMCC 1.12997</strain>
    </source>
</reference>
<proteinExistence type="predicted"/>